<evidence type="ECO:0008006" key="3">
    <source>
        <dbReference type="Google" id="ProtNLM"/>
    </source>
</evidence>
<gene>
    <name evidence="1" type="ORF">DVH24_000707</name>
</gene>
<comment type="caution">
    <text evidence="1">The sequence shown here is derived from an EMBL/GenBank/DDBJ whole genome shotgun (WGS) entry which is preliminary data.</text>
</comment>
<reference evidence="1 2" key="1">
    <citation type="submission" date="2018-10" db="EMBL/GenBank/DDBJ databases">
        <title>A high-quality apple genome assembly.</title>
        <authorList>
            <person name="Hu J."/>
        </authorList>
    </citation>
    <scope>NUCLEOTIDE SEQUENCE [LARGE SCALE GENOMIC DNA]</scope>
    <source>
        <strain evidence="2">cv. HFTH1</strain>
        <tissue evidence="1">Young leaf</tissue>
    </source>
</reference>
<evidence type="ECO:0000313" key="2">
    <source>
        <dbReference type="Proteomes" id="UP000290289"/>
    </source>
</evidence>
<protein>
    <recommendedName>
        <fullName evidence="3">RNase H type-1 domain-containing protein</fullName>
    </recommendedName>
</protein>
<accession>A0A498K489</accession>
<dbReference type="Proteomes" id="UP000290289">
    <property type="component" value="Chromosome 4"/>
</dbReference>
<keyword evidence="2" id="KW-1185">Reference proteome</keyword>
<proteinExistence type="predicted"/>
<evidence type="ECO:0000313" key="1">
    <source>
        <dbReference type="EMBL" id="RXI00473.1"/>
    </source>
</evidence>
<organism evidence="1 2">
    <name type="scientific">Malus domestica</name>
    <name type="common">Apple</name>
    <name type="synonym">Pyrus malus</name>
    <dbReference type="NCBI Taxonomy" id="3750"/>
    <lineage>
        <taxon>Eukaryota</taxon>
        <taxon>Viridiplantae</taxon>
        <taxon>Streptophyta</taxon>
        <taxon>Embryophyta</taxon>
        <taxon>Tracheophyta</taxon>
        <taxon>Spermatophyta</taxon>
        <taxon>Magnoliopsida</taxon>
        <taxon>eudicotyledons</taxon>
        <taxon>Gunneridae</taxon>
        <taxon>Pentapetalae</taxon>
        <taxon>rosids</taxon>
        <taxon>fabids</taxon>
        <taxon>Rosales</taxon>
        <taxon>Rosaceae</taxon>
        <taxon>Amygdaloideae</taxon>
        <taxon>Maleae</taxon>
        <taxon>Malus</taxon>
    </lineage>
</organism>
<sequence length="81" mass="8982">MPPSSRLKINFDGAWCKDSLVGCLGVIVRDDRAEAMATRACSVWTYSRGFRNFLLEEDSLQIMTTLCDTSTNMSSTIGQLV</sequence>
<name>A0A498K489_MALDO</name>
<dbReference type="EMBL" id="RDQH01000330">
    <property type="protein sequence ID" value="RXI00473.1"/>
    <property type="molecule type" value="Genomic_DNA"/>
</dbReference>
<dbReference type="AlphaFoldDB" id="A0A498K489"/>